<dbReference type="PROSITE" id="PS51003">
    <property type="entry name" value="CYTB_CTER"/>
    <property type="match status" value="1"/>
</dbReference>
<feature type="binding site" description="axial binding residue" evidence="16">
    <location>
        <position position="82"/>
    </location>
    <ligand>
        <name>heme b</name>
        <dbReference type="ChEBI" id="CHEBI:60344"/>
        <label>b562</label>
    </ligand>
    <ligandPart>
        <name>Fe</name>
        <dbReference type="ChEBI" id="CHEBI:18248"/>
    </ligandPart>
</feature>
<evidence type="ECO:0000256" key="6">
    <source>
        <dbReference type="ARBA" id="ARBA00022692"/>
    </source>
</evidence>
<feature type="domain" description="Cytochrome b/b6 C-terminal region profile" evidence="19">
    <location>
        <begin position="211"/>
        <end position="381"/>
    </location>
</feature>
<feature type="transmembrane region" description="Helical" evidence="17">
    <location>
        <begin position="112"/>
        <end position="134"/>
    </location>
</feature>
<dbReference type="GO" id="GO:0008121">
    <property type="term" value="F:quinol-cytochrome-c reductase activity"/>
    <property type="evidence" value="ECO:0007669"/>
    <property type="project" value="InterPro"/>
</dbReference>
<dbReference type="SUPFAM" id="SSF81648">
    <property type="entry name" value="a domain/subunit of cytochrome bc1 complex (Ubiquinol-cytochrome c reductase)"/>
    <property type="match status" value="1"/>
</dbReference>
<dbReference type="Gene3D" id="1.20.810.10">
    <property type="entry name" value="Cytochrome Bc1 Complex, Chain C"/>
    <property type="match status" value="1"/>
</dbReference>
<dbReference type="InterPro" id="IPR016174">
    <property type="entry name" value="Di-haem_cyt_TM"/>
</dbReference>
<feature type="transmembrane region" description="Helical" evidence="17">
    <location>
        <begin position="178"/>
        <end position="201"/>
    </location>
</feature>
<feature type="binding site" evidence="15">
    <location>
        <position position="202"/>
    </location>
    <ligand>
        <name>a ubiquinone</name>
        <dbReference type="ChEBI" id="CHEBI:16389"/>
    </ligand>
</feature>
<dbReference type="PIRSF" id="PIRSF038885">
    <property type="entry name" value="COB"/>
    <property type="match status" value="1"/>
</dbReference>
<keyword evidence="3 17" id="KW-0813">Transport</keyword>
<dbReference type="GO" id="GO:0045275">
    <property type="term" value="C:respiratory chain complex III"/>
    <property type="evidence" value="ECO:0007669"/>
    <property type="project" value="InterPro"/>
</dbReference>
<feature type="binding site" description="axial binding residue" evidence="16">
    <location>
        <position position="197"/>
    </location>
    <ligand>
        <name>heme b</name>
        <dbReference type="ChEBI" id="CHEBI:60344"/>
        <label>b566</label>
    </ligand>
    <ligandPart>
        <name>Fe</name>
        <dbReference type="ChEBI" id="CHEBI:18248"/>
    </ligandPart>
</feature>
<feature type="transmembrane region" description="Helical" evidence="17">
    <location>
        <begin position="359"/>
        <end position="382"/>
    </location>
</feature>
<evidence type="ECO:0000313" key="20">
    <source>
        <dbReference type="EMBL" id="QGI24496.1"/>
    </source>
</evidence>
<organism evidence="20">
    <name type="scientific">Turbinellus floccosus</name>
    <dbReference type="NCBI Taxonomy" id="288723"/>
    <lineage>
        <taxon>Eukaryota</taxon>
        <taxon>Fungi</taxon>
        <taxon>Dikarya</taxon>
        <taxon>Basidiomycota</taxon>
        <taxon>Agaricomycotina</taxon>
        <taxon>Agaricomycetes</taxon>
        <taxon>Phallomycetidae</taxon>
        <taxon>Gomphales</taxon>
        <taxon>Gomphaceae</taxon>
        <taxon>Turbinellus</taxon>
    </lineage>
</organism>
<dbReference type="PANTHER" id="PTHR19271">
    <property type="entry name" value="CYTOCHROME B"/>
    <property type="match status" value="1"/>
</dbReference>
<dbReference type="PANTHER" id="PTHR19271:SF16">
    <property type="entry name" value="CYTOCHROME B"/>
    <property type="match status" value="1"/>
</dbReference>
<dbReference type="EMBL" id="MN623377">
    <property type="protein sequence ID" value="QGI24496.1"/>
    <property type="molecule type" value="Genomic_DNA"/>
</dbReference>
<feature type="transmembrane region" description="Helical" evidence="17">
    <location>
        <begin position="230"/>
        <end position="250"/>
    </location>
</feature>
<dbReference type="InterPro" id="IPR027387">
    <property type="entry name" value="Cytb/b6-like_sf"/>
</dbReference>
<dbReference type="GO" id="GO:0046872">
    <property type="term" value="F:metal ion binding"/>
    <property type="evidence" value="ECO:0007669"/>
    <property type="project" value="UniProtKB-UniRule"/>
</dbReference>
<dbReference type="CDD" id="cd00290">
    <property type="entry name" value="cytochrome_b_C"/>
    <property type="match status" value="1"/>
</dbReference>
<evidence type="ECO:0000256" key="11">
    <source>
        <dbReference type="ARBA" id="ARBA00023004"/>
    </source>
</evidence>
<evidence type="ECO:0000256" key="2">
    <source>
        <dbReference type="ARBA" id="ARBA00013531"/>
    </source>
</evidence>
<evidence type="ECO:0000256" key="12">
    <source>
        <dbReference type="ARBA" id="ARBA00023128"/>
    </source>
</evidence>
<dbReference type="Pfam" id="PF00032">
    <property type="entry name" value="Cytochrom_B_C"/>
    <property type="match status" value="1"/>
</dbReference>
<evidence type="ECO:0000259" key="18">
    <source>
        <dbReference type="PROSITE" id="PS51002"/>
    </source>
</evidence>
<comment type="cofactor">
    <cofactor evidence="16">
        <name>heme</name>
        <dbReference type="ChEBI" id="CHEBI:30413"/>
    </cofactor>
    <text evidence="16">Binds 2 heme groups non-covalently.</text>
</comment>
<dbReference type="InterPro" id="IPR048260">
    <property type="entry name" value="Cytochrome_b_C_euk/bac"/>
</dbReference>
<keyword evidence="10 17" id="KW-1133">Transmembrane helix</keyword>
<keyword evidence="11 16" id="KW-0408">Iron</keyword>
<evidence type="ECO:0000256" key="8">
    <source>
        <dbReference type="ARBA" id="ARBA00022792"/>
    </source>
</evidence>
<evidence type="ECO:0000256" key="17">
    <source>
        <dbReference type="RuleBase" id="RU362117"/>
    </source>
</evidence>
<evidence type="ECO:0000256" key="16">
    <source>
        <dbReference type="PIRSR" id="PIRSR038885-2"/>
    </source>
</evidence>
<dbReference type="InterPro" id="IPR005798">
    <property type="entry name" value="Cyt_b/b6_C"/>
</dbReference>
<keyword evidence="6 17" id="KW-0812">Transmembrane</keyword>
<keyword evidence="9 17" id="KW-0249">Electron transport</keyword>
<feature type="domain" description="Cytochrome b/b6 N-terminal region profile" evidence="18">
    <location>
        <begin position="1"/>
        <end position="210"/>
    </location>
</feature>
<keyword evidence="12 17" id="KW-0496">Mitochondrion</keyword>
<dbReference type="SUPFAM" id="SSF81342">
    <property type="entry name" value="Transmembrane di-heme cytochromes"/>
    <property type="match status" value="1"/>
</dbReference>
<keyword evidence="13 17" id="KW-0472">Membrane</keyword>
<keyword evidence="8" id="KW-0999">Mitochondrion inner membrane</keyword>
<comment type="similarity">
    <text evidence="14 17">Belongs to the cytochrome b family.</text>
</comment>
<dbReference type="GO" id="GO:0006122">
    <property type="term" value="P:mitochondrial electron transport, ubiquinol to cytochrome c"/>
    <property type="evidence" value="ECO:0007669"/>
    <property type="project" value="TreeGrafter"/>
</dbReference>
<comment type="cofactor">
    <cofactor evidence="17">
        <name>heme b</name>
        <dbReference type="ChEBI" id="CHEBI:60344"/>
    </cofactor>
    <text evidence="17">Binds 2 heme groups non-covalently.</text>
</comment>
<dbReference type="InterPro" id="IPR036150">
    <property type="entry name" value="Cyt_b/b6_C_sf"/>
</dbReference>
<evidence type="ECO:0000256" key="10">
    <source>
        <dbReference type="ARBA" id="ARBA00022989"/>
    </source>
</evidence>
<protein>
    <recommendedName>
        <fullName evidence="2 17">Cytochrome b</fullName>
    </recommendedName>
</protein>
<feature type="binding site" description="axial binding residue" evidence="16">
    <location>
        <position position="96"/>
    </location>
    <ligand>
        <name>heme b</name>
        <dbReference type="ChEBI" id="CHEBI:60344"/>
        <label>b566</label>
    </ligand>
    <ligandPart>
        <name>Fe</name>
        <dbReference type="ChEBI" id="CHEBI:18248"/>
    </ligandPart>
</feature>
<feature type="transmembrane region" description="Helical" evidence="17">
    <location>
        <begin position="320"/>
        <end position="339"/>
    </location>
</feature>
<keyword evidence="5 17" id="KW-0679">Respiratory chain</keyword>
<proteinExistence type="inferred from homology"/>
<evidence type="ECO:0000256" key="13">
    <source>
        <dbReference type="ARBA" id="ARBA00023136"/>
    </source>
</evidence>
<dbReference type="GeneID" id="42438800"/>
<evidence type="ECO:0000256" key="7">
    <source>
        <dbReference type="ARBA" id="ARBA00022723"/>
    </source>
</evidence>
<dbReference type="RefSeq" id="YP_009711101.1">
    <property type="nucleotide sequence ID" value="NC_045218.1"/>
</dbReference>
<feature type="transmembrane region" description="Helical" evidence="17">
    <location>
        <begin position="28"/>
        <end position="52"/>
    </location>
</feature>
<dbReference type="GO" id="GO:0016491">
    <property type="term" value="F:oxidoreductase activity"/>
    <property type="evidence" value="ECO:0007669"/>
    <property type="project" value="UniProtKB-UniRule"/>
</dbReference>
<dbReference type="GO" id="GO:0005743">
    <property type="term" value="C:mitochondrial inner membrane"/>
    <property type="evidence" value="ECO:0007669"/>
    <property type="project" value="UniProtKB-SubCell"/>
</dbReference>
<feature type="transmembrane region" description="Helical" evidence="17">
    <location>
        <begin position="77"/>
        <end position="97"/>
    </location>
</feature>
<dbReference type="Pfam" id="PF00033">
    <property type="entry name" value="Cytochrome_B"/>
    <property type="match status" value="1"/>
</dbReference>
<feature type="binding site" description="axial binding residue" evidence="16">
    <location>
        <position position="183"/>
    </location>
    <ligand>
        <name>heme b</name>
        <dbReference type="ChEBI" id="CHEBI:60344"/>
        <label>b562</label>
    </ligand>
    <ligandPart>
        <name>Fe</name>
        <dbReference type="ChEBI" id="CHEBI:18248"/>
    </ligandPart>
</feature>
<comment type="function">
    <text evidence="17">Component of the ubiquinol-cytochrome c reductase complex (complex III or cytochrome b-c1 complex) that is part of the mitochondrial respiratory chain. The b-c1 complex mediates electron transfer from ubiquinol to cytochrome c. Contributes to the generation of a proton gradient across the mitochondrial membrane that is then used for ATP synthesis.</text>
</comment>
<evidence type="ECO:0000256" key="3">
    <source>
        <dbReference type="ARBA" id="ARBA00022448"/>
    </source>
</evidence>
<dbReference type="CDD" id="cd00284">
    <property type="entry name" value="Cytochrome_b_N"/>
    <property type="match status" value="1"/>
</dbReference>
<dbReference type="FunFam" id="1.20.810.10:FF:000002">
    <property type="entry name" value="Cytochrome b"/>
    <property type="match status" value="1"/>
</dbReference>
<geneLocation type="mitochondrion" evidence="20"/>
<dbReference type="PROSITE" id="PS51002">
    <property type="entry name" value="CYTB_NTER"/>
    <property type="match status" value="1"/>
</dbReference>
<comment type="subcellular location">
    <subcellularLocation>
        <location evidence="1">Mitochondrion inner membrane</location>
        <topology evidence="1">Multi-pass membrane protein</topology>
    </subcellularLocation>
</comment>
<feature type="transmembrane region" description="Helical" evidence="17">
    <location>
        <begin position="289"/>
        <end position="308"/>
    </location>
</feature>
<evidence type="ECO:0000256" key="5">
    <source>
        <dbReference type="ARBA" id="ARBA00022660"/>
    </source>
</evidence>
<accession>A0A649UBD4</accession>
<dbReference type="InterPro" id="IPR030689">
    <property type="entry name" value="Cytochrome_b"/>
</dbReference>
<sequence length="384" mass="43301">MRLLKGHVILRLLNSYLVDSPQPANISYLWNFGSLLGTCLILQILTGVFLAMHYQPHVDFAFSSVEHIMRDVNAGWALRYVHANTASFFFIFVYAHIARGLYYSSYREPRGLLWSIGVIILVLMMATAFLGYVLPYGQMSLWGATVITNLLSAVPVFGKDLVELIWGGFSVSNATLNRFFSLHFLLPFVLAALAAGHLLALHEHGSSNPNGVTGNGDRYTMHPYFTFKDLVTIFLFLLALSIIVCFYPNIMGHSDNYIPANPMQTPPSIVPEWYLLPYYAILRSIPNKLLGVLAMFGSLLILLILPFTDLSRVRGSQFRPAMKFAHWLFIVNFFILMWIGSQHPNPPFVEIGQISTAFYFAWFLLIVPVVGVFENSVFDLAVEK</sequence>
<name>A0A649UBD4_9AGAM</name>
<evidence type="ECO:0000256" key="9">
    <source>
        <dbReference type="ARBA" id="ARBA00022982"/>
    </source>
</evidence>
<dbReference type="AlphaFoldDB" id="A0A649UBD4"/>
<dbReference type="InterPro" id="IPR005797">
    <property type="entry name" value="Cyt_b/b6_N"/>
</dbReference>
<keyword evidence="7 16" id="KW-0479">Metal-binding</keyword>
<evidence type="ECO:0000256" key="14">
    <source>
        <dbReference type="ARBA" id="ARBA00061233"/>
    </source>
</evidence>
<dbReference type="InterPro" id="IPR048259">
    <property type="entry name" value="Cytochrome_b_N_euk/bac"/>
</dbReference>
<evidence type="ECO:0000256" key="15">
    <source>
        <dbReference type="PIRSR" id="PIRSR038885-1"/>
    </source>
</evidence>
<evidence type="ECO:0000259" key="19">
    <source>
        <dbReference type="PROSITE" id="PS51003"/>
    </source>
</evidence>
<gene>
    <name evidence="20" type="primary">cob</name>
</gene>
<evidence type="ECO:0000256" key="4">
    <source>
        <dbReference type="ARBA" id="ARBA00022617"/>
    </source>
</evidence>
<keyword evidence="4 16" id="KW-0349">Heme</keyword>
<reference evidence="20" key="1">
    <citation type="journal article" date="2021" name="Appl. Microbiol. Biotechnol.">
        <title>Panorama of intron dynamics and gene rearrangements in the phylum Basidiomycota as revealed by the complete mitochondrial genome of Turbinellus floccosus.</title>
        <authorList>
            <person name="Cheng J."/>
            <person name="Luo Q."/>
            <person name="Ren Y."/>
            <person name="Luo Z."/>
            <person name="Liao W."/>
            <person name="Wang X."/>
            <person name="Li Q."/>
        </authorList>
    </citation>
    <scope>NUCLEOTIDE SEQUENCE</scope>
</reference>
<evidence type="ECO:0000256" key="1">
    <source>
        <dbReference type="ARBA" id="ARBA00004448"/>
    </source>
</evidence>